<comment type="catalytic activity">
    <reaction evidence="7">
        <text>4-imidazolone-5-propanoate + H2O = N-formimidoyl-L-glutamate</text>
        <dbReference type="Rhea" id="RHEA:23660"/>
        <dbReference type="ChEBI" id="CHEBI:15377"/>
        <dbReference type="ChEBI" id="CHEBI:58928"/>
        <dbReference type="ChEBI" id="CHEBI:77893"/>
        <dbReference type="EC" id="3.5.2.7"/>
    </reaction>
</comment>
<comment type="subcellular location">
    <subcellularLocation>
        <location evidence="7">Cytoplasm</location>
    </subcellularLocation>
</comment>
<comment type="cofactor">
    <cofactor evidence="7">
        <name>Zn(2+)</name>
        <dbReference type="ChEBI" id="CHEBI:29105"/>
    </cofactor>
    <cofactor evidence="7">
        <name>Fe(3+)</name>
        <dbReference type="ChEBI" id="CHEBI:29034"/>
    </cofactor>
    <text evidence="7">Binds 1 zinc or iron ion per subunit.</text>
</comment>
<feature type="binding site" evidence="7">
    <location>
        <position position="251"/>
    </location>
    <ligand>
        <name>Fe(3+)</name>
        <dbReference type="ChEBI" id="CHEBI:29034"/>
    </ligand>
</feature>
<dbReference type="PANTHER" id="PTHR42752:SF1">
    <property type="entry name" value="IMIDAZOLONEPROPIONASE-RELATED"/>
    <property type="match status" value="1"/>
</dbReference>
<dbReference type="GO" id="GO:0019556">
    <property type="term" value="P:L-histidine catabolic process to glutamate and formamide"/>
    <property type="evidence" value="ECO:0007669"/>
    <property type="project" value="UniProtKB-UniRule"/>
</dbReference>
<dbReference type="EMBL" id="FP929056">
    <property type="protein sequence ID" value="CBL28198.1"/>
    <property type="molecule type" value="Genomic_DNA"/>
</dbReference>
<dbReference type="InterPro" id="IPR005920">
    <property type="entry name" value="HutI"/>
</dbReference>
<dbReference type="InterPro" id="IPR006680">
    <property type="entry name" value="Amidohydro-rel"/>
</dbReference>
<dbReference type="SUPFAM" id="SSF51338">
    <property type="entry name" value="Composite domain of metallo-dependent hydrolases"/>
    <property type="match status" value="1"/>
</dbReference>
<feature type="binding site" evidence="7">
    <location>
        <position position="327"/>
    </location>
    <ligand>
        <name>N-formimidoyl-L-glutamate</name>
        <dbReference type="ChEBI" id="CHEBI:58928"/>
    </ligand>
</feature>
<keyword evidence="4 7" id="KW-0369">Histidine metabolism</keyword>
<evidence type="ECO:0000256" key="3">
    <source>
        <dbReference type="ARBA" id="ARBA00022801"/>
    </source>
</evidence>
<evidence type="ECO:0000256" key="5">
    <source>
        <dbReference type="ARBA" id="ARBA00022833"/>
    </source>
</evidence>
<comment type="pathway">
    <text evidence="7">Amino-acid degradation; L-histidine degradation into L-glutamate; N-formimidoyl-L-glutamate from L-histidine: step 3/3.</text>
</comment>
<reference evidence="9 10" key="2">
    <citation type="submission" date="2010-03" db="EMBL/GenBank/DDBJ databases">
        <authorList>
            <person name="Pajon A."/>
        </authorList>
    </citation>
    <scope>NUCLEOTIDE SEQUENCE [LARGE SCALE GENOMIC DNA]</scope>
    <source>
        <strain evidence="9 10">SGP1</strain>
    </source>
</reference>
<dbReference type="Gene3D" id="2.30.40.10">
    <property type="entry name" value="Urease, subunit C, domain 1"/>
    <property type="match status" value="1"/>
</dbReference>
<sequence>MTLKLFRRARIYTPTLGAAPAAGAEQGRIRSVEDGAFLVEDGRFAAVGSASEVEGSLSGRTPDQEFDLGGAAVVPGLVDPHTHACFAARREAEFSMRLAGRPYLDILKAGGGILSSVRAVRAASEEELFSFSRDLLRRTLHYGTTTIEIKSGYGLDLDSELRMLRVIGRLGRETVQTVVPTFMGAHAVPEPFKSDPDGYVRLLTEEMLPAVAEQGIARFCDVFCEEGVFSIEQSRRILLRARELGLGLKIHADEVNDLGGASLAGELRTASAEHLLAASDEGIRAMARGGVVADLLPATAYSLRKPFARARKMIEEGVPVALATDLNPGSCYCESMAFVISLAVMEMGLTPEEALTGATLNAAWSLGMQQEVGCIERGRMADFLVLDGETPATFAYLSGARPIRSVWKLGERVA</sequence>
<dbReference type="CDD" id="cd01296">
    <property type="entry name" value="Imidazolone-5PH"/>
    <property type="match status" value="1"/>
</dbReference>
<dbReference type="HAMAP" id="MF_00372">
    <property type="entry name" value="HutI"/>
    <property type="match status" value="1"/>
</dbReference>
<dbReference type="GO" id="GO:0050480">
    <property type="term" value="F:imidazolonepropionase activity"/>
    <property type="evidence" value="ECO:0007669"/>
    <property type="project" value="UniProtKB-UniRule"/>
</dbReference>
<feature type="binding site" evidence="7">
    <location>
        <position position="81"/>
    </location>
    <ligand>
        <name>Fe(3+)</name>
        <dbReference type="ChEBI" id="CHEBI:29034"/>
    </ligand>
</feature>
<feature type="binding site" evidence="7">
    <location>
        <position position="325"/>
    </location>
    <ligand>
        <name>Zn(2+)</name>
        <dbReference type="ChEBI" id="CHEBI:29105"/>
    </ligand>
</feature>
<feature type="binding site" evidence="7">
    <location>
        <position position="325"/>
    </location>
    <ligand>
        <name>Fe(3+)</name>
        <dbReference type="ChEBI" id="CHEBI:29034"/>
    </ligand>
</feature>
<evidence type="ECO:0000256" key="6">
    <source>
        <dbReference type="ARBA" id="ARBA00023004"/>
    </source>
</evidence>
<feature type="binding site" evidence="7">
    <location>
        <position position="153"/>
    </location>
    <ligand>
        <name>4-imidazolone-5-propanoate</name>
        <dbReference type="ChEBI" id="CHEBI:77893"/>
    </ligand>
</feature>
<dbReference type="RefSeq" id="WP_015556345.1">
    <property type="nucleotide sequence ID" value="NC_021038.1"/>
</dbReference>
<feature type="binding site" evidence="7">
    <location>
        <position position="81"/>
    </location>
    <ligand>
        <name>Zn(2+)</name>
        <dbReference type="ChEBI" id="CHEBI:29105"/>
    </ligand>
</feature>
<dbReference type="GO" id="GO:0005737">
    <property type="term" value="C:cytoplasm"/>
    <property type="evidence" value="ECO:0007669"/>
    <property type="project" value="UniProtKB-SubCell"/>
</dbReference>
<dbReference type="InterPro" id="IPR032466">
    <property type="entry name" value="Metal_Hydrolase"/>
</dbReference>
<dbReference type="InterPro" id="IPR011059">
    <property type="entry name" value="Metal-dep_hydrolase_composite"/>
</dbReference>
<evidence type="ECO:0000256" key="7">
    <source>
        <dbReference type="HAMAP-Rule" id="MF_00372"/>
    </source>
</evidence>
<organism evidence="9 10">
    <name type="scientific">Fretibacterium fastidiosum</name>
    <dbReference type="NCBI Taxonomy" id="651822"/>
    <lineage>
        <taxon>Bacteria</taxon>
        <taxon>Thermotogati</taxon>
        <taxon>Synergistota</taxon>
        <taxon>Synergistia</taxon>
        <taxon>Synergistales</taxon>
        <taxon>Aminobacteriaceae</taxon>
        <taxon>Fretibacterium</taxon>
    </lineage>
</organism>
<dbReference type="GO" id="GO:0008270">
    <property type="term" value="F:zinc ion binding"/>
    <property type="evidence" value="ECO:0007669"/>
    <property type="project" value="UniProtKB-UniRule"/>
</dbReference>
<protein>
    <recommendedName>
        <fullName evidence="1 7">Imidazolonepropionase</fullName>
        <ecNumber evidence="1 7">3.5.2.7</ecNumber>
    </recommendedName>
    <alternativeName>
        <fullName evidence="7">Imidazolone-5-propionate hydrolase</fullName>
    </alternativeName>
</protein>
<keyword evidence="2 7" id="KW-0479">Metal-binding</keyword>
<dbReference type="GO" id="GO:0005506">
    <property type="term" value="F:iron ion binding"/>
    <property type="evidence" value="ECO:0007669"/>
    <property type="project" value="UniProtKB-UniRule"/>
</dbReference>
<evidence type="ECO:0000256" key="2">
    <source>
        <dbReference type="ARBA" id="ARBA00022723"/>
    </source>
</evidence>
<name>A0AB94IWW0_9BACT</name>
<feature type="binding site" evidence="7">
    <location>
        <position position="83"/>
    </location>
    <ligand>
        <name>Zn(2+)</name>
        <dbReference type="ChEBI" id="CHEBI:29105"/>
    </ligand>
</feature>
<feature type="binding site" evidence="7">
    <location>
        <position position="254"/>
    </location>
    <ligand>
        <name>4-imidazolone-5-propanoate</name>
        <dbReference type="ChEBI" id="CHEBI:77893"/>
    </ligand>
</feature>
<feature type="binding site" evidence="7">
    <location>
        <position position="251"/>
    </location>
    <ligand>
        <name>Zn(2+)</name>
        <dbReference type="ChEBI" id="CHEBI:29105"/>
    </ligand>
</feature>
<keyword evidence="6 7" id="KW-0408">Iron</keyword>
<dbReference type="EC" id="3.5.2.7" evidence="1 7"/>
<dbReference type="Proteomes" id="UP000008957">
    <property type="component" value="Chromosome"/>
</dbReference>
<dbReference type="FunFam" id="3.20.20.140:FF:000007">
    <property type="entry name" value="Imidazolonepropionase"/>
    <property type="match status" value="1"/>
</dbReference>
<feature type="binding site" evidence="7">
    <location>
        <position position="83"/>
    </location>
    <ligand>
        <name>Fe(3+)</name>
        <dbReference type="ChEBI" id="CHEBI:29034"/>
    </ligand>
</feature>
<evidence type="ECO:0000313" key="9">
    <source>
        <dbReference type="EMBL" id="CBL28198.1"/>
    </source>
</evidence>
<proteinExistence type="inferred from homology"/>
<keyword evidence="5 7" id="KW-0862">Zinc</keyword>
<dbReference type="AlphaFoldDB" id="A0AB94IWW0"/>
<evidence type="ECO:0000256" key="1">
    <source>
        <dbReference type="ARBA" id="ARBA00012864"/>
    </source>
</evidence>
<comment type="function">
    <text evidence="7">Catalyzes the hydrolytic cleavage of the carbon-nitrogen bond in imidazolone-5-propanoate to yield N-formimidoyl-L-glutamate. It is the third step in the universal histidine degradation pathway.</text>
</comment>
<keyword evidence="7" id="KW-0963">Cytoplasm</keyword>
<accession>A0AB94IWW0</accession>
<gene>
    <name evidence="7" type="primary">hutI</name>
    <name evidence="9" type="ORF">SY1_09400</name>
</gene>
<evidence type="ECO:0000256" key="4">
    <source>
        <dbReference type="ARBA" id="ARBA00022808"/>
    </source>
</evidence>
<dbReference type="Gene3D" id="3.20.20.140">
    <property type="entry name" value="Metal-dependent hydrolases"/>
    <property type="match status" value="1"/>
</dbReference>
<dbReference type="SUPFAM" id="SSF51556">
    <property type="entry name" value="Metallo-dependent hydrolases"/>
    <property type="match status" value="1"/>
</dbReference>
<feature type="binding site" evidence="7">
    <location>
        <position position="330"/>
    </location>
    <ligand>
        <name>4-imidazolone-5-propanoate</name>
        <dbReference type="ChEBI" id="CHEBI:77893"/>
    </ligand>
</feature>
<keyword evidence="10" id="KW-1185">Reference proteome</keyword>
<dbReference type="KEGG" id="sbr:SY1_09400"/>
<feature type="binding site" evidence="7">
    <location>
        <position position="90"/>
    </location>
    <ligand>
        <name>4-imidazolone-5-propanoate</name>
        <dbReference type="ChEBI" id="CHEBI:77893"/>
    </ligand>
</feature>
<dbReference type="NCBIfam" id="TIGR01224">
    <property type="entry name" value="hutI"/>
    <property type="match status" value="1"/>
</dbReference>
<dbReference type="PANTHER" id="PTHR42752">
    <property type="entry name" value="IMIDAZOLONEPROPIONASE"/>
    <property type="match status" value="1"/>
</dbReference>
<comment type="similarity">
    <text evidence="7">Belongs to the metallo-dependent hydrolases superfamily. HutI family.</text>
</comment>
<feature type="binding site" evidence="7">
    <location>
        <position position="153"/>
    </location>
    <ligand>
        <name>N-formimidoyl-L-glutamate</name>
        <dbReference type="ChEBI" id="CHEBI:58928"/>
    </ligand>
</feature>
<evidence type="ECO:0000313" key="10">
    <source>
        <dbReference type="Proteomes" id="UP000008957"/>
    </source>
</evidence>
<dbReference type="Pfam" id="PF01979">
    <property type="entry name" value="Amidohydro_1"/>
    <property type="match status" value="1"/>
</dbReference>
<feature type="binding site" evidence="7">
    <location>
        <position position="186"/>
    </location>
    <ligand>
        <name>4-imidazolone-5-propanoate</name>
        <dbReference type="ChEBI" id="CHEBI:77893"/>
    </ligand>
</feature>
<feature type="domain" description="Amidohydrolase-related" evidence="8">
    <location>
        <begin position="73"/>
        <end position="413"/>
    </location>
</feature>
<evidence type="ECO:0000259" key="8">
    <source>
        <dbReference type="Pfam" id="PF01979"/>
    </source>
</evidence>
<reference evidence="10" key="1">
    <citation type="submission" date="2010-03" db="EMBL/GenBank/DDBJ databases">
        <title>The genome sequence of Synergistetes sp. SGP1.</title>
        <authorList>
            <consortium name="metaHIT consortium -- http://www.metahit.eu/"/>
            <person name="Pajon A."/>
            <person name="Turner K."/>
            <person name="Parkhill J."/>
            <person name="Wade W."/>
            <person name="Vartoukian S."/>
        </authorList>
    </citation>
    <scope>NUCLEOTIDE SEQUENCE [LARGE SCALE GENOMIC DNA]</scope>
    <source>
        <strain evidence="10">SGP1</strain>
    </source>
</reference>
<keyword evidence="3 7" id="KW-0378">Hydrolase</keyword>
<feature type="binding site" evidence="7">
    <location>
        <position position="329"/>
    </location>
    <ligand>
        <name>N-formimidoyl-L-glutamate</name>
        <dbReference type="ChEBI" id="CHEBI:58928"/>
    </ligand>
</feature>